<comment type="subcellular location">
    <subcellularLocation>
        <location evidence="1">Cell membrane</location>
        <topology evidence="1">Multi-pass membrane protein</topology>
    </subcellularLocation>
</comment>
<dbReference type="OrthoDB" id="9788907at2"/>
<evidence type="ECO:0000256" key="5">
    <source>
        <dbReference type="ARBA" id="ARBA00022989"/>
    </source>
</evidence>
<dbReference type="GO" id="GO:0015109">
    <property type="term" value="F:chromate transmembrane transporter activity"/>
    <property type="evidence" value="ECO:0007669"/>
    <property type="project" value="InterPro"/>
</dbReference>
<feature type="transmembrane region" description="Helical" evidence="7">
    <location>
        <begin position="246"/>
        <end position="271"/>
    </location>
</feature>
<feature type="transmembrane region" description="Helical" evidence="7">
    <location>
        <begin position="277"/>
        <end position="295"/>
    </location>
</feature>
<feature type="transmembrane region" description="Helical" evidence="7">
    <location>
        <begin position="357"/>
        <end position="374"/>
    </location>
</feature>
<evidence type="ECO:0000256" key="4">
    <source>
        <dbReference type="ARBA" id="ARBA00022692"/>
    </source>
</evidence>
<organism evidence="8 9">
    <name type="scientific">Sediminitomix flava</name>
    <dbReference type="NCBI Taxonomy" id="379075"/>
    <lineage>
        <taxon>Bacteria</taxon>
        <taxon>Pseudomonadati</taxon>
        <taxon>Bacteroidota</taxon>
        <taxon>Cytophagia</taxon>
        <taxon>Cytophagales</taxon>
        <taxon>Flammeovirgaceae</taxon>
        <taxon>Sediminitomix</taxon>
    </lineage>
</organism>
<dbReference type="RefSeq" id="WP_109622299.1">
    <property type="nucleotide sequence ID" value="NZ_QGDO01000009.1"/>
</dbReference>
<comment type="similarity">
    <text evidence="2">Belongs to the chromate ion transporter (CHR) (TC 2.A.51) family.</text>
</comment>
<accession>A0A315Z0H1</accession>
<sequence length="375" mass="40385">MDQIKEIFAVCFKLGCLAFGGPAAHIAMLEDEVIEKRKWMSREHFLDLVGATNLIPGPNSTQMVLHCGKERAGFLGLTVAGLAFILPATAMTLAFAWVYIEFGDIPDVAQFFYGIKPAVLAIIVSALIKLGKKALKNYQLGILGALAFGAYWFGLNEVIVILGTGLLSILLFSFNQKKKEGGNLKSVVPFLFINGIGSIGGAISAMGIFGVFLKIALVLYGSGYLLIAYLDAELVERLGWLTKSQLLDAIAIGQFTPGPLLTTATFVGYQLMSWQGALWATLGMFLPSFVLVYFLNPIVPKLRKHPLAGLFLDGVNIGAVALMLAVTVDLSIHTLVEWQAFVVAAVGAVLTFYWKKSALVTVAVGAVLGYVLLLF</sequence>
<dbReference type="GO" id="GO:0005886">
    <property type="term" value="C:plasma membrane"/>
    <property type="evidence" value="ECO:0007669"/>
    <property type="project" value="UniProtKB-SubCell"/>
</dbReference>
<feature type="transmembrane region" description="Helical" evidence="7">
    <location>
        <begin position="307"/>
        <end position="326"/>
    </location>
</feature>
<dbReference type="Proteomes" id="UP000245535">
    <property type="component" value="Unassembled WGS sequence"/>
</dbReference>
<dbReference type="Pfam" id="PF02417">
    <property type="entry name" value="Chromate_transp"/>
    <property type="match status" value="2"/>
</dbReference>
<comment type="caution">
    <text evidence="8">The sequence shown here is derived from an EMBL/GenBank/DDBJ whole genome shotgun (WGS) entry which is preliminary data.</text>
</comment>
<evidence type="ECO:0000313" key="8">
    <source>
        <dbReference type="EMBL" id="PWJ35991.1"/>
    </source>
</evidence>
<dbReference type="InterPro" id="IPR003370">
    <property type="entry name" value="Chromate_transpt"/>
</dbReference>
<dbReference type="PANTHER" id="PTHR33567">
    <property type="entry name" value="CHROMATE ION TRANSPORTER (EUROFUNG)"/>
    <property type="match status" value="1"/>
</dbReference>
<evidence type="ECO:0000256" key="7">
    <source>
        <dbReference type="SAM" id="Phobius"/>
    </source>
</evidence>
<feature type="transmembrane region" description="Helical" evidence="7">
    <location>
        <begin position="215"/>
        <end position="234"/>
    </location>
</feature>
<keyword evidence="3" id="KW-1003">Cell membrane</keyword>
<evidence type="ECO:0000256" key="2">
    <source>
        <dbReference type="ARBA" id="ARBA00005262"/>
    </source>
</evidence>
<evidence type="ECO:0000256" key="6">
    <source>
        <dbReference type="ARBA" id="ARBA00023136"/>
    </source>
</evidence>
<evidence type="ECO:0000256" key="1">
    <source>
        <dbReference type="ARBA" id="ARBA00004651"/>
    </source>
</evidence>
<protein>
    <submittedName>
        <fullName evidence="8">Chromate transporter</fullName>
    </submittedName>
</protein>
<keyword evidence="6 7" id="KW-0472">Membrane</keyword>
<feature type="transmembrane region" description="Helical" evidence="7">
    <location>
        <begin position="159"/>
        <end position="175"/>
    </location>
</feature>
<feature type="transmembrane region" description="Helical" evidence="7">
    <location>
        <begin position="72"/>
        <end position="99"/>
    </location>
</feature>
<keyword evidence="5 7" id="KW-1133">Transmembrane helix</keyword>
<dbReference type="EMBL" id="QGDO01000009">
    <property type="protein sequence ID" value="PWJ35991.1"/>
    <property type="molecule type" value="Genomic_DNA"/>
</dbReference>
<feature type="transmembrane region" description="Helical" evidence="7">
    <location>
        <begin position="187"/>
        <end position="209"/>
    </location>
</feature>
<reference evidence="8 9" key="1">
    <citation type="submission" date="2018-03" db="EMBL/GenBank/DDBJ databases">
        <title>Genomic Encyclopedia of Archaeal and Bacterial Type Strains, Phase II (KMG-II): from individual species to whole genera.</title>
        <authorList>
            <person name="Goeker M."/>
        </authorList>
    </citation>
    <scope>NUCLEOTIDE SEQUENCE [LARGE SCALE GENOMIC DNA]</scope>
    <source>
        <strain evidence="8 9">DSM 28229</strain>
    </source>
</reference>
<dbReference type="AlphaFoldDB" id="A0A315Z0H1"/>
<proteinExistence type="inferred from homology"/>
<dbReference type="NCBIfam" id="TIGR00937">
    <property type="entry name" value="2A51"/>
    <property type="match status" value="1"/>
</dbReference>
<dbReference type="InterPro" id="IPR014047">
    <property type="entry name" value="Chr_Tranpt_l_chain"/>
</dbReference>
<keyword evidence="4 7" id="KW-0812">Transmembrane</keyword>
<keyword evidence="9" id="KW-1185">Reference proteome</keyword>
<name>A0A315Z0H1_SEDFL</name>
<dbReference type="PANTHER" id="PTHR33567:SF3">
    <property type="entry name" value="CHROMATE ION TRANSPORTER (EUROFUNG)"/>
    <property type="match status" value="1"/>
</dbReference>
<evidence type="ECO:0000313" key="9">
    <source>
        <dbReference type="Proteomes" id="UP000245535"/>
    </source>
</evidence>
<feature type="transmembrane region" description="Helical" evidence="7">
    <location>
        <begin position="111"/>
        <end position="130"/>
    </location>
</feature>
<dbReference type="PIRSF" id="PIRSF004810">
    <property type="entry name" value="ChrA"/>
    <property type="match status" value="1"/>
</dbReference>
<gene>
    <name evidence="8" type="ORF">BC781_1094</name>
</gene>
<evidence type="ECO:0000256" key="3">
    <source>
        <dbReference type="ARBA" id="ARBA00022475"/>
    </source>
</evidence>